<dbReference type="Gene3D" id="3.40.1780.10">
    <property type="entry name" value="QueA-like"/>
    <property type="match status" value="1"/>
</dbReference>
<dbReference type="AlphaFoldDB" id="A0A934S818"/>
<name>A0A934S818_9BACT</name>
<comment type="subcellular location">
    <subcellularLocation>
        <location evidence="5">Cytoplasm</location>
    </subcellularLocation>
</comment>
<comment type="similarity">
    <text evidence="5">Belongs to the QueA family.</text>
</comment>
<dbReference type="SUPFAM" id="SSF111337">
    <property type="entry name" value="QueA-like"/>
    <property type="match status" value="1"/>
</dbReference>
<dbReference type="GO" id="GO:0008616">
    <property type="term" value="P:tRNA queuosine(34) biosynthetic process"/>
    <property type="evidence" value="ECO:0007669"/>
    <property type="project" value="UniProtKB-UniRule"/>
</dbReference>
<comment type="catalytic activity">
    <reaction evidence="5">
        <text>7-aminomethyl-7-carbaguanosine(34) in tRNA + S-adenosyl-L-methionine = epoxyqueuosine(34) in tRNA + adenine + L-methionine + 2 H(+)</text>
        <dbReference type="Rhea" id="RHEA:32155"/>
        <dbReference type="Rhea" id="RHEA-COMP:10342"/>
        <dbReference type="Rhea" id="RHEA-COMP:18582"/>
        <dbReference type="ChEBI" id="CHEBI:15378"/>
        <dbReference type="ChEBI" id="CHEBI:16708"/>
        <dbReference type="ChEBI" id="CHEBI:57844"/>
        <dbReference type="ChEBI" id="CHEBI:59789"/>
        <dbReference type="ChEBI" id="CHEBI:82833"/>
        <dbReference type="ChEBI" id="CHEBI:194443"/>
        <dbReference type="EC" id="2.4.99.17"/>
    </reaction>
</comment>
<dbReference type="NCBIfam" id="TIGR00113">
    <property type="entry name" value="queA"/>
    <property type="match status" value="1"/>
</dbReference>
<evidence type="ECO:0000256" key="5">
    <source>
        <dbReference type="HAMAP-Rule" id="MF_00113"/>
    </source>
</evidence>
<protein>
    <recommendedName>
        <fullName evidence="5">S-adenosylmethionine:tRNA ribosyltransferase-isomerase</fullName>
        <ecNumber evidence="5">2.4.99.17</ecNumber>
    </recommendedName>
    <alternativeName>
        <fullName evidence="5">Queuosine biosynthesis protein QueA</fullName>
    </alternativeName>
</protein>
<comment type="function">
    <text evidence="5">Transfers and isomerizes the ribose moiety from AdoMet to the 7-aminomethyl group of 7-deazaguanine (preQ1-tRNA) to give epoxyqueuosine (oQ-tRNA).</text>
</comment>
<proteinExistence type="inferred from homology"/>
<gene>
    <name evidence="5 6" type="primary">queA</name>
    <name evidence="6" type="ORF">JIN85_15850</name>
</gene>
<dbReference type="Pfam" id="PF02547">
    <property type="entry name" value="Queuosine_synth"/>
    <property type="match status" value="1"/>
</dbReference>
<evidence type="ECO:0000256" key="3">
    <source>
        <dbReference type="ARBA" id="ARBA00022691"/>
    </source>
</evidence>
<evidence type="ECO:0000256" key="1">
    <source>
        <dbReference type="ARBA" id="ARBA00022490"/>
    </source>
</evidence>
<comment type="caution">
    <text evidence="6">The sequence shown here is derived from an EMBL/GenBank/DDBJ whole genome shotgun (WGS) entry which is preliminary data.</text>
</comment>
<organism evidence="6 7">
    <name type="scientific">Luteolibacter pohnpeiensis</name>
    <dbReference type="NCBI Taxonomy" id="454153"/>
    <lineage>
        <taxon>Bacteria</taxon>
        <taxon>Pseudomonadati</taxon>
        <taxon>Verrucomicrobiota</taxon>
        <taxon>Verrucomicrobiia</taxon>
        <taxon>Verrucomicrobiales</taxon>
        <taxon>Verrucomicrobiaceae</taxon>
        <taxon>Luteolibacter</taxon>
    </lineage>
</organism>
<evidence type="ECO:0000256" key="4">
    <source>
        <dbReference type="ARBA" id="ARBA00022785"/>
    </source>
</evidence>
<keyword evidence="2 5" id="KW-0808">Transferase</keyword>
<evidence type="ECO:0000313" key="6">
    <source>
        <dbReference type="EMBL" id="MBK1883892.1"/>
    </source>
</evidence>
<reference evidence="6" key="1">
    <citation type="submission" date="2021-01" db="EMBL/GenBank/DDBJ databases">
        <title>Modified the classification status of verrucomicrobia.</title>
        <authorList>
            <person name="Feng X."/>
        </authorList>
    </citation>
    <scope>NUCLEOTIDE SEQUENCE</scope>
    <source>
        <strain evidence="6">KCTC 22041</strain>
    </source>
</reference>
<sequence>MWRAKESVVSLKTKDFDYHLPEELIAARPLEERSASRMMVVNRAAGTIEHRMFAEFPTFLKPDDLLVLNDTKVIPARLFSDDGRTELLCLDRLSPLEWRCLARPGKRMKVGREVVVGGITGQVTEVFENGDRLIHWESELDLNRHGHLALPHYMGRDDEESDRDRYQTVFAREEGAIAAPTAGLHFTPEMLVKLNHAFLTLHVGVGTFRPVSAEVVADHVMHSEKYHLSAETARRVKTAERVIAVGTTVTRVLESLGPEIPSEGKSGATDIFIHPPYQFGVIDGLLTNFHLPQSTLIMLVSAFAGKELVLEAYRQAVAERYRFYSYGDCMLLI</sequence>
<evidence type="ECO:0000256" key="2">
    <source>
        <dbReference type="ARBA" id="ARBA00022679"/>
    </source>
</evidence>
<dbReference type="InterPro" id="IPR042118">
    <property type="entry name" value="QueA_dom1"/>
</dbReference>
<keyword evidence="7" id="KW-1185">Reference proteome</keyword>
<dbReference type="InterPro" id="IPR042119">
    <property type="entry name" value="QueA_dom2"/>
</dbReference>
<keyword evidence="1 5" id="KW-0963">Cytoplasm</keyword>
<dbReference type="GO" id="GO:0051075">
    <property type="term" value="F:S-adenosylmethionine:tRNA ribosyltransferase-isomerase activity"/>
    <property type="evidence" value="ECO:0007669"/>
    <property type="project" value="UniProtKB-EC"/>
</dbReference>
<keyword evidence="3 5" id="KW-0949">S-adenosyl-L-methionine</keyword>
<dbReference type="PANTHER" id="PTHR30307:SF0">
    <property type="entry name" value="S-ADENOSYLMETHIONINE:TRNA RIBOSYLTRANSFERASE-ISOMERASE"/>
    <property type="match status" value="1"/>
</dbReference>
<dbReference type="InterPro" id="IPR003699">
    <property type="entry name" value="QueA"/>
</dbReference>
<dbReference type="EMBL" id="JAENIJ010000029">
    <property type="protein sequence ID" value="MBK1883892.1"/>
    <property type="molecule type" value="Genomic_DNA"/>
</dbReference>
<dbReference type="PANTHER" id="PTHR30307">
    <property type="entry name" value="S-ADENOSYLMETHIONINE:TRNA RIBOSYLTRANSFERASE-ISOMERASE"/>
    <property type="match status" value="1"/>
</dbReference>
<dbReference type="Gene3D" id="2.40.10.240">
    <property type="entry name" value="QueA-like"/>
    <property type="match status" value="1"/>
</dbReference>
<keyword evidence="4 5" id="KW-0671">Queuosine biosynthesis</keyword>
<accession>A0A934S818</accession>
<dbReference type="InterPro" id="IPR036100">
    <property type="entry name" value="QueA_sf"/>
</dbReference>
<dbReference type="GO" id="GO:0005737">
    <property type="term" value="C:cytoplasm"/>
    <property type="evidence" value="ECO:0007669"/>
    <property type="project" value="UniProtKB-SubCell"/>
</dbReference>
<comment type="pathway">
    <text evidence="5">tRNA modification; tRNA-queuosine biosynthesis.</text>
</comment>
<dbReference type="EC" id="2.4.99.17" evidence="5"/>
<evidence type="ECO:0000313" key="7">
    <source>
        <dbReference type="Proteomes" id="UP000603141"/>
    </source>
</evidence>
<keyword evidence="6" id="KW-0328">Glycosyltransferase</keyword>
<dbReference type="NCBIfam" id="NF001140">
    <property type="entry name" value="PRK00147.1"/>
    <property type="match status" value="1"/>
</dbReference>
<dbReference type="Proteomes" id="UP000603141">
    <property type="component" value="Unassembled WGS sequence"/>
</dbReference>
<dbReference type="HAMAP" id="MF_00113">
    <property type="entry name" value="QueA"/>
    <property type="match status" value="1"/>
</dbReference>
<comment type="subunit">
    <text evidence="5">Monomer.</text>
</comment>